<dbReference type="OrthoDB" id="1911748at2759"/>
<dbReference type="STRING" id="905079.L1IGD6"/>
<evidence type="ECO:0000313" key="4">
    <source>
        <dbReference type="Proteomes" id="UP000011087"/>
    </source>
</evidence>
<evidence type="ECO:0000313" key="3">
    <source>
        <dbReference type="EnsemblProtists" id="EKX34994"/>
    </source>
</evidence>
<dbReference type="KEGG" id="gtt:GUITHDRAFT_155611"/>
<dbReference type="OMA" id="VRSAQMC"/>
<dbReference type="Gene3D" id="3.40.250.10">
    <property type="entry name" value="Rhodanese-like domain"/>
    <property type="match status" value="1"/>
</dbReference>
<dbReference type="GeneID" id="17291711"/>
<evidence type="ECO:0000313" key="2">
    <source>
        <dbReference type="EMBL" id="EKX34994.1"/>
    </source>
</evidence>
<dbReference type="InterPro" id="IPR001763">
    <property type="entry name" value="Rhodanese-like_dom"/>
</dbReference>
<keyword evidence="4" id="KW-1185">Reference proteome</keyword>
<dbReference type="InterPro" id="IPR050229">
    <property type="entry name" value="GlpE_sulfurtransferase"/>
</dbReference>
<evidence type="ECO:0000259" key="1">
    <source>
        <dbReference type="PROSITE" id="PS50206"/>
    </source>
</evidence>
<dbReference type="EnsemblProtists" id="EKX34994">
    <property type="protein sequence ID" value="EKX34994"/>
    <property type="gene ID" value="GUITHDRAFT_155611"/>
</dbReference>
<feature type="domain" description="Rhodanese" evidence="1">
    <location>
        <begin position="47"/>
        <end position="135"/>
    </location>
</feature>
<dbReference type="SMART" id="SM00450">
    <property type="entry name" value="RHOD"/>
    <property type="match status" value="1"/>
</dbReference>
<reference evidence="4" key="2">
    <citation type="submission" date="2012-11" db="EMBL/GenBank/DDBJ databases">
        <authorList>
            <person name="Kuo A."/>
            <person name="Curtis B.A."/>
            <person name="Tanifuji G."/>
            <person name="Burki F."/>
            <person name="Gruber A."/>
            <person name="Irimia M."/>
            <person name="Maruyama S."/>
            <person name="Arias M.C."/>
            <person name="Ball S.G."/>
            <person name="Gile G.H."/>
            <person name="Hirakawa Y."/>
            <person name="Hopkins J.F."/>
            <person name="Rensing S.A."/>
            <person name="Schmutz J."/>
            <person name="Symeonidi A."/>
            <person name="Elias M."/>
            <person name="Eveleigh R.J."/>
            <person name="Herman E.K."/>
            <person name="Klute M.J."/>
            <person name="Nakayama T."/>
            <person name="Obornik M."/>
            <person name="Reyes-Prieto A."/>
            <person name="Armbrust E.V."/>
            <person name="Aves S.J."/>
            <person name="Beiko R.G."/>
            <person name="Coutinho P."/>
            <person name="Dacks J.B."/>
            <person name="Durnford D.G."/>
            <person name="Fast N.M."/>
            <person name="Green B.R."/>
            <person name="Grisdale C."/>
            <person name="Hempe F."/>
            <person name="Henrissat B."/>
            <person name="Hoppner M.P."/>
            <person name="Ishida K.-I."/>
            <person name="Kim E."/>
            <person name="Koreny L."/>
            <person name="Kroth P.G."/>
            <person name="Liu Y."/>
            <person name="Malik S.-B."/>
            <person name="Maier U.G."/>
            <person name="McRose D."/>
            <person name="Mock T."/>
            <person name="Neilson J.A."/>
            <person name="Onodera N.T."/>
            <person name="Poole A.M."/>
            <person name="Pritham E.J."/>
            <person name="Richards T.A."/>
            <person name="Rocap G."/>
            <person name="Roy S.W."/>
            <person name="Sarai C."/>
            <person name="Schaack S."/>
            <person name="Shirato S."/>
            <person name="Slamovits C.H."/>
            <person name="Spencer D.F."/>
            <person name="Suzuki S."/>
            <person name="Worden A.Z."/>
            <person name="Zauner S."/>
            <person name="Barry K."/>
            <person name="Bell C."/>
            <person name="Bharti A.K."/>
            <person name="Crow J.A."/>
            <person name="Grimwood J."/>
            <person name="Kramer R."/>
            <person name="Lindquist E."/>
            <person name="Lucas S."/>
            <person name="Salamov A."/>
            <person name="McFadden G.I."/>
            <person name="Lane C.E."/>
            <person name="Keeling P.J."/>
            <person name="Gray M.W."/>
            <person name="Grigoriev I.V."/>
            <person name="Archibald J.M."/>
        </authorList>
    </citation>
    <scope>NUCLEOTIDE SEQUENCE</scope>
    <source>
        <strain evidence="4">CCMP2712</strain>
    </source>
</reference>
<dbReference type="SUPFAM" id="SSF52821">
    <property type="entry name" value="Rhodanese/Cell cycle control phosphatase"/>
    <property type="match status" value="1"/>
</dbReference>
<reference evidence="2 4" key="1">
    <citation type="journal article" date="2012" name="Nature">
        <title>Algal genomes reveal evolutionary mosaicism and the fate of nucleomorphs.</title>
        <authorList>
            <consortium name="DOE Joint Genome Institute"/>
            <person name="Curtis B.A."/>
            <person name="Tanifuji G."/>
            <person name="Burki F."/>
            <person name="Gruber A."/>
            <person name="Irimia M."/>
            <person name="Maruyama S."/>
            <person name="Arias M.C."/>
            <person name="Ball S.G."/>
            <person name="Gile G.H."/>
            <person name="Hirakawa Y."/>
            <person name="Hopkins J.F."/>
            <person name="Kuo A."/>
            <person name="Rensing S.A."/>
            <person name="Schmutz J."/>
            <person name="Symeonidi A."/>
            <person name="Elias M."/>
            <person name="Eveleigh R.J."/>
            <person name="Herman E.K."/>
            <person name="Klute M.J."/>
            <person name="Nakayama T."/>
            <person name="Obornik M."/>
            <person name="Reyes-Prieto A."/>
            <person name="Armbrust E.V."/>
            <person name="Aves S.J."/>
            <person name="Beiko R.G."/>
            <person name="Coutinho P."/>
            <person name="Dacks J.B."/>
            <person name="Durnford D.G."/>
            <person name="Fast N.M."/>
            <person name="Green B.R."/>
            <person name="Grisdale C.J."/>
            <person name="Hempel F."/>
            <person name="Henrissat B."/>
            <person name="Hoppner M.P."/>
            <person name="Ishida K."/>
            <person name="Kim E."/>
            <person name="Koreny L."/>
            <person name="Kroth P.G."/>
            <person name="Liu Y."/>
            <person name="Malik S.B."/>
            <person name="Maier U.G."/>
            <person name="McRose D."/>
            <person name="Mock T."/>
            <person name="Neilson J.A."/>
            <person name="Onodera N.T."/>
            <person name="Poole A.M."/>
            <person name="Pritham E.J."/>
            <person name="Richards T.A."/>
            <person name="Rocap G."/>
            <person name="Roy S.W."/>
            <person name="Sarai C."/>
            <person name="Schaack S."/>
            <person name="Shirato S."/>
            <person name="Slamovits C.H."/>
            <person name="Spencer D.F."/>
            <person name="Suzuki S."/>
            <person name="Worden A.Z."/>
            <person name="Zauner S."/>
            <person name="Barry K."/>
            <person name="Bell C."/>
            <person name="Bharti A.K."/>
            <person name="Crow J.A."/>
            <person name="Grimwood J."/>
            <person name="Kramer R."/>
            <person name="Lindquist E."/>
            <person name="Lucas S."/>
            <person name="Salamov A."/>
            <person name="McFadden G.I."/>
            <person name="Lane C.E."/>
            <person name="Keeling P.J."/>
            <person name="Gray M.W."/>
            <person name="Grigoriev I.V."/>
            <person name="Archibald J.M."/>
        </authorList>
    </citation>
    <scope>NUCLEOTIDE SEQUENCE</scope>
    <source>
        <strain evidence="2 4">CCMP2712</strain>
    </source>
</reference>
<proteinExistence type="predicted"/>
<dbReference type="PaxDb" id="55529-EKX34994"/>
<reference evidence="3" key="3">
    <citation type="submission" date="2015-06" db="UniProtKB">
        <authorList>
            <consortium name="EnsemblProtists"/>
        </authorList>
    </citation>
    <scope>IDENTIFICATION</scope>
</reference>
<dbReference type="HOGENOM" id="CLU_089574_13_3_1"/>
<dbReference type="RefSeq" id="XP_005821974.1">
    <property type="nucleotide sequence ID" value="XM_005821917.1"/>
</dbReference>
<dbReference type="PROSITE" id="PS50206">
    <property type="entry name" value="RHODANESE_3"/>
    <property type="match status" value="1"/>
</dbReference>
<sequence>MDALRRMQAYQAIISGQTTLQSGRVQVTEVPLEISVMEAKAELNKPEDEKPVLLDVREQDEFEFCRIPGAIHIPLSEMKLRQDEVPKDKPVLVYCHHGARSMQVVRYLRTRGWRQVTNVEGGIEAWSVEIDPSVPRY</sequence>
<dbReference type="PANTHER" id="PTHR43031">
    <property type="entry name" value="FAD-DEPENDENT OXIDOREDUCTASE"/>
    <property type="match status" value="1"/>
</dbReference>
<name>L1IGD6_GUITC</name>
<dbReference type="Proteomes" id="UP000011087">
    <property type="component" value="Unassembled WGS sequence"/>
</dbReference>
<dbReference type="AlphaFoldDB" id="L1IGD6"/>
<dbReference type="Pfam" id="PF00581">
    <property type="entry name" value="Rhodanese"/>
    <property type="match status" value="1"/>
</dbReference>
<dbReference type="EMBL" id="JH993099">
    <property type="protein sequence ID" value="EKX34994.1"/>
    <property type="molecule type" value="Genomic_DNA"/>
</dbReference>
<dbReference type="PANTHER" id="PTHR43031:SF17">
    <property type="entry name" value="SULFURTRANSFERASE YTWF-RELATED"/>
    <property type="match status" value="1"/>
</dbReference>
<accession>L1IGD6</accession>
<protein>
    <recommendedName>
        <fullName evidence="1">Rhodanese domain-containing protein</fullName>
    </recommendedName>
</protein>
<gene>
    <name evidence="2" type="ORF">GUITHDRAFT_155611</name>
</gene>
<organism evidence="2">
    <name type="scientific">Guillardia theta (strain CCMP2712)</name>
    <name type="common">Cryptophyte</name>
    <dbReference type="NCBI Taxonomy" id="905079"/>
    <lineage>
        <taxon>Eukaryota</taxon>
        <taxon>Cryptophyceae</taxon>
        <taxon>Pyrenomonadales</taxon>
        <taxon>Geminigeraceae</taxon>
        <taxon>Guillardia</taxon>
    </lineage>
</organism>
<dbReference type="InterPro" id="IPR036873">
    <property type="entry name" value="Rhodanese-like_dom_sf"/>
</dbReference>
<dbReference type="eggNOG" id="KOG2017">
    <property type="taxonomic scope" value="Eukaryota"/>
</dbReference>